<dbReference type="Pfam" id="PF00665">
    <property type="entry name" value="rve"/>
    <property type="match status" value="1"/>
</dbReference>
<evidence type="ECO:0000256" key="2">
    <source>
        <dbReference type="SAM" id="Phobius"/>
    </source>
</evidence>
<dbReference type="InterPro" id="IPR001584">
    <property type="entry name" value="Integrase_cat-core"/>
</dbReference>
<dbReference type="Pfam" id="PF22936">
    <property type="entry name" value="Pol_BBD"/>
    <property type="match status" value="1"/>
</dbReference>
<dbReference type="InterPro" id="IPR039537">
    <property type="entry name" value="Retrotran_Ty1/copia-like"/>
</dbReference>
<reference evidence="4 5" key="1">
    <citation type="journal article" date="2024" name="G3 (Bethesda)">
        <title>Genome assembly of Hibiscus sabdariffa L. provides insights into metabolisms of medicinal natural products.</title>
        <authorList>
            <person name="Kim T."/>
        </authorList>
    </citation>
    <scope>NUCLEOTIDE SEQUENCE [LARGE SCALE GENOMIC DNA]</scope>
    <source>
        <strain evidence="4">TK-2024</strain>
        <tissue evidence="4">Old leaves</tissue>
    </source>
</reference>
<proteinExistence type="predicted"/>
<gene>
    <name evidence="4" type="ORF">V6N11_070528</name>
</gene>
<dbReference type="SUPFAM" id="SSF53098">
    <property type="entry name" value="Ribonuclease H-like"/>
    <property type="match status" value="1"/>
</dbReference>
<keyword evidence="1" id="KW-0378">Hydrolase</keyword>
<evidence type="ECO:0000313" key="5">
    <source>
        <dbReference type="Proteomes" id="UP001396334"/>
    </source>
</evidence>
<evidence type="ECO:0000259" key="3">
    <source>
        <dbReference type="PROSITE" id="PS50994"/>
    </source>
</evidence>
<accession>A0ABR2QFB9</accession>
<comment type="caution">
    <text evidence="4">The sequence shown here is derived from an EMBL/GenBank/DDBJ whole genome shotgun (WGS) entry which is preliminary data.</text>
</comment>
<keyword evidence="2" id="KW-0472">Membrane</keyword>
<dbReference type="EMBL" id="JBBPBN010000040">
    <property type="protein sequence ID" value="KAK8999357.1"/>
    <property type="molecule type" value="Genomic_DNA"/>
</dbReference>
<evidence type="ECO:0000313" key="4">
    <source>
        <dbReference type="EMBL" id="KAK8999357.1"/>
    </source>
</evidence>
<dbReference type="Proteomes" id="UP001396334">
    <property type="component" value="Unassembled WGS sequence"/>
</dbReference>
<dbReference type="PANTHER" id="PTHR42648">
    <property type="entry name" value="TRANSPOSASE, PUTATIVE-RELATED"/>
    <property type="match status" value="1"/>
</dbReference>
<organism evidence="4 5">
    <name type="scientific">Hibiscus sabdariffa</name>
    <name type="common">roselle</name>
    <dbReference type="NCBI Taxonomy" id="183260"/>
    <lineage>
        <taxon>Eukaryota</taxon>
        <taxon>Viridiplantae</taxon>
        <taxon>Streptophyta</taxon>
        <taxon>Embryophyta</taxon>
        <taxon>Tracheophyta</taxon>
        <taxon>Spermatophyta</taxon>
        <taxon>Magnoliopsida</taxon>
        <taxon>eudicotyledons</taxon>
        <taxon>Gunneridae</taxon>
        <taxon>Pentapetalae</taxon>
        <taxon>rosids</taxon>
        <taxon>malvids</taxon>
        <taxon>Malvales</taxon>
        <taxon>Malvaceae</taxon>
        <taxon>Malvoideae</taxon>
        <taxon>Hibiscus</taxon>
    </lineage>
</organism>
<dbReference type="InterPro" id="IPR036397">
    <property type="entry name" value="RNaseH_sf"/>
</dbReference>
<keyword evidence="2" id="KW-1133">Transmembrane helix</keyword>
<keyword evidence="1" id="KW-0645">Protease</keyword>
<name>A0ABR2QFB9_9ROSI</name>
<keyword evidence="5" id="KW-1185">Reference proteome</keyword>
<dbReference type="PANTHER" id="PTHR42648:SF31">
    <property type="entry name" value="RNA-DIRECTED DNA POLYMERASE"/>
    <property type="match status" value="1"/>
</dbReference>
<dbReference type="Pfam" id="PF13976">
    <property type="entry name" value="gag_pre-integrs"/>
    <property type="match status" value="1"/>
</dbReference>
<protein>
    <recommendedName>
        <fullName evidence="3">Integrase catalytic domain-containing protein</fullName>
    </recommendedName>
</protein>
<sequence length="518" mass="57473">MLVQEESQRLHLSGVSPLTDSSNVSVMFSSSAGGSQSSGKHRFSGSCSHCGIKGHKREHCYRLVGFPSDFKFNKKKGASAVMMVNVASPPASVDSQLPSPAPPSFTQEQYNQIINLLSQPASFDSAANLAGIGSSCLPVHDSVSWILDTGATDHILSDSKCLVNPVPCPPNSRFVSLPHGKNVPITHLGSFVFYSDHTLHNVLFVPTFRHNLLSISKLTRDLHCAVLFYPDFCLMQDLSTGRIKGIGKLSRGLYFFQSSVDASGLISSSSLFNNSVDASVCMSSGSTTVMNKTHIWHSRLGHAPLTVLSKLPDFSTAHFNHDCVKNCLVCPQAKQTCLPFPSSVSTSDKVFELIHLDLWGPYRISTHSGHRFFFTIVDDKTRMTWVYLLKLKSDVVLHLKTFFQYLQTQFSATVKVVRSDNGTEFFNSACSSFFNSLGIIHQSLCVHTPQQNGVAERKHRHLLEVARVLRLHSNVPIKFWAHLLRPLQFPFVSILCKFINFLFLFRSLNLKKVRGVLV</sequence>
<dbReference type="Gene3D" id="3.30.420.10">
    <property type="entry name" value="Ribonuclease H-like superfamily/Ribonuclease H"/>
    <property type="match status" value="1"/>
</dbReference>
<evidence type="ECO:0000256" key="1">
    <source>
        <dbReference type="ARBA" id="ARBA00022670"/>
    </source>
</evidence>
<dbReference type="PROSITE" id="PS50994">
    <property type="entry name" value="INTEGRASE"/>
    <property type="match status" value="1"/>
</dbReference>
<dbReference type="InterPro" id="IPR054722">
    <property type="entry name" value="PolX-like_BBD"/>
</dbReference>
<feature type="domain" description="Integrase catalytic" evidence="3">
    <location>
        <begin position="335"/>
        <end position="464"/>
    </location>
</feature>
<dbReference type="InterPro" id="IPR012337">
    <property type="entry name" value="RNaseH-like_sf"/>
</dbReference>
<feature type="transmembrane region" description="Helical" evidence="2">
    <location>
        <begin position="487"/>
        <end position="505"/>
    </location>
</feature>
<keyword evidence="2" id="KW-0812">Transmembrane</keyword>
<dbReference type="InterPro" id="IPR025724">
    <property type="entry name" value="GAG-pre-integrase_dom"/>
</dbReference>